<gene>
    <name evidence="16" type="primary">SAS2</name>
    <name evidence="16" type="ORF">Q9L58_003159</name>
</gene>
<keyword evidence="12 16" id="KW-0012">Acyltransferase</keyword>
<dbReference type="EMBL" id="JBBBZM010000030">
    <property type="protein sequence ID" value="KAL0637769.1"/>
    <property type="molecule type" value="Genomic_DNA"/>
</dbReference>
<evidence type="ECO:0000256" key="9">
    <source>
        <dbReference type="ARBA" id="ARBA00023015"/>
    </source>
</evidence>
<dbReference type="InterPro" id="IPR016181">
    <property type="entry name" value="Acyl_CoA_acyltransferase"/>
</dbReference>
<dbReference type="Gene3D" id="3.30.60.60">
    <property type="entry name" value="N-acetyl transferase-like"/>
    <property type="match status" value="1"/>
</dbReference>
<keyword evidence="5" id="KW-0479">Metal-binding</keyword>
<evidence type="ECO:0000256" key="13">
    <source>
        <dbReference type="ARBA" id="ARBA00045805"/>
    </source>
</evidence>
<comment type="subcellular location">
    <subcellularLocation>
        <location evidence="1">Nucleus</location>
    </subcellularLocation>
</comment>
<evidence type="ECO:0000256" key="1">
    <source>
        <dbReference type="ARBA" id="ARBA00004123"/>
    </source>
</evidence>
<dbReference type="SUPFAM" id="SSF55729">
    <property type="entry name" value="Acyl-CoA N-acyltransferases (Nat)"/>
    <property type="match status" value="1"/>
</dbReference>
<proteinExistence type="inferred from homology"/>
<dbReference type="GO" id="GO:0061733">
    <property type="term" value="F:protein-lysine-acetyltransferase activity"/>
    <property type="evidence" value="ECO:0007669"/>
    <property type="project" value="UniProtKB-EC"/>
</dbReference>
<organism evidence="16 17">
    <name type="scientific">Discina gigas</name>
    <dbReference type="NCBI Taxonomy" id="1032678"/>
    <lineage>
        <taxon>Eukaryota</taxon>
        <taxon>Fungi</taxon>
        <taxon>Dikarya</taxon>
        <taxon>Ascomycota</taxon>
        <taxon>Pezizomycotina</taxon>
        <taxon>Pezizomycetes</taxon>
        <taxon>Pezizales</taxon>
        <taxon>Discinaceae</taxon>
        <taxon>Discina</taxon>
    </lineage>
</organism>
<keyword evidence="9" id="KW-0805">Transcription regulation</keyword>
<keyword evidence="11" id="KW-0539">Nucleus</keyword>
<evidence type="ECO:0000256" key="12">
    <source>
        <dbReference type="ARBA" id="ARBA00023315"/>
    </source>
</evidence>
<comment type="function">
    <text evidence="13">Catalytic component of the NuA4 histone acetyltransferase (HAT) complex which is involved in epigenetic transcriptional activation of selected genes principally by acetylation of nucleosomal histones H4, H3, H2B, H2A and H2A variant H2A.Z. Acetylates histone H4 to form H4K5ac, H4K8ac, H4K12ac and H4K16ac, histone H3 to form H3K14ac, and histone H2A to form H2AK4ac and H2AK7ac. The NuA4 complex is involved in the DNA damage response and is required for chromosome segregation. The NuA4 complex plays a direct role in repair of DNA double-strand breaks (DSBs) through homologous recombination. Recruitment to promoters depends on H3K4me. Also acetylates non-histone proteins. In addition to protein acetyltransferase, can use different acyl-CoA substrates, such as 2-hydroxyisobutanoyl-CoA (2-hydroxyisobutyryl-CoA) or (2E)-butenoyl-CoA (crotonyl-CoA), and is able to mediate protein 2-hydroxyisobutyrylation and crotonylation, respectively.</text>
</comment>
<evidence type="ECO:0000256" key="3">
    <source>
        <dbReference type="ARBA" id="ARBA00013184"/>
    </source>
</evidence>
<dbReference type="PROSITE" id="PS51726">
    <property type="entry name" value="MYST_HAT"/>
    <property type="match status" value="1"/>
</dbReference>
<evidence type="ECO:0000313" key="17">
    <source>
        <dbReference type="Proteomes" id="UP001447188"/>
    </source>
</evidence>
<evidence type="ECO:0000256" key="5">
    <source>
        <dbReference type="ARBA" id="ARBA00022723"/>
    </source>
</evidence>
<keyword evidence="8" id="KW-0007">Acetylation</keyword>
<evidence type="ECO:0000313" key="16">
    <source>
        <dbReference type="EMBL" id="KAL0637769.1"/>
    </source>
</evidence>
<evidence type="ECO:0000256" key="14">
    <source>
        <dbReference type="SAM" id="MobiDB-lite"/>
    </source>
</evidence>
<feature type="region of interest" description="Disordered" evidence="14">
    <location>
        <begin position="1"/>
        <end position="27"/>
    </location>
</feature>
<keyword evidence="17" id="KW-1185">Reference proteome</keyword>
<keyword evidence="10" id="KW-0804">Transcription</keyword>
<dbReference type="Gene3D" id="1.10.10.10">
    <property type="entry name" value="Winged helix-like DNA-binding domain superfamily/Winged helix DNA-binding domain"/>
    <property type="match status" value="1"/>
</dbReference>
<evidence type="ECO:0000256" key="6">
    <source>
        <dbReference type="ARBA" id="ARBA00022771"/>
    </source>
</evidence>
<sequence>MPSRRRCSSGPSASAKPDTATSKKQKKTGEVLVKEVILGNMAMTPAHGANYPVELVGKDVEKLYVCEFCFKYTDDVAKIVGHSRFCEPAHGGAIAGTLEYTIDERYSIYKVDGETDNLFCTNMCLFAKLFMADKSIYYEVKGFVFYTLVETMAGTPPLRRVLGFFSKEKMSWDDYNLACILVFPPFQRGGLGRKLIAYSYRLSKYEAKVGSPEKPISALGLIGYTRYWASILAGVVLCPHASIADSPLSIADISRMTMILPDDITATLKKMDAIEKDADGNFTLDAAKVQQYVSENRVRVSQYIERDGEIWYQ</sequence>
<dbReference type="Proteomes" id="UP001447188">
    <property type="component" value="Unassembled WGS sequence"/>
</dbReference>
<evidence type="ECO:0000256" key="8">
    <source>
        <dbReference type="ARBA" id="ARBA00022990"/>
    </source>
</evidence>
<comment type="similarity">
    <text evidence="2">Belongs to the MYST (SAS/MOZ) family.</text>
</comment>
<keyword evidence="4 16" id="KW-0808">Transferase</keyword>
<feature type="domain" description="MYST-type HAT" evidence="15">
    <location>
        <begin position="28"/>
        <end position="294"/>
    </location>
</feature>
<evidence type="ECO:0000256" key="4">
    <source>
        <dbReference type="ARBA" id="ARBA00022679"/>
    </source>
</evidence>
<dbReference type="InterPro" id="IPR050603">
    <property type="entry name" value="MYST_HAT"/>
</dbReference>
<dbReference type="EC" id="2.3.1.48" evidence="3"/>
<dbReference type="InterPro" id="IPR040706">
    <property type="entry name" value="Zf-MYST"/>
</dbReference>
<evidence type="ECO:0000256" key="7">
    <source>
        <dbReference type="ARBA" id="ARBA00022833"/>
    </source>
</evidence>
<dbReference type="Pfam" id="PF01853">
    <property type="entry name" value="MOZ_SAS"/>
    <property type="match status" value="1"/>
</dbReference>
<evidence type="ECO:0000256" key="10">
    <source>
        <dbReference type="ARBA" id="ARBA00023163"/>
    </source>
</evidence>
<evidence type="ECO:0000259" key="15">
    <source>
        <dbReference type="PROSITE" id="PS51726"/>
    </source>
</evidence>
<reference evidence="16 17" key="1">
    <citation type="submission" date="2024-02" db="EMBL/GenBank/DDBJ databases">
        <title>Discinaceae phylogenomics.</title>
        <authorList>
            <person name="Dirks A.C."/>
            <person name="James T.Y."/>
        </authorList>
    </citation>
    <scope>NUCLEOTIDE SEQUENCE [LARGE SCALE GENOMIC DNA]</scope>
    <source>
        <strain evidence="16 17">ACD0624</strain>
    </source>
</reference>
<name>A0ABR3GPC6_9PEZI</name>
<accession>A0ABR3GPC6</accession>
<dbReference type="InterPro" id="IPR002717">
    <property type="entry name" value="HAT_MYST-type"/>
</dbReference>
<protein>
    <recommendedName>
        <fullName evidence="3">histone acetyltransferase</fullName>
        <ecNumber evidence="3">2.3.1.48</ecNumber>
    </recommendedName>
</protein>
<dbReference type="Gene3D" id="3.40.630.30">
    <property type="match status" value="1"/>
</dbReference>
<dbReference type="PANTHER" id="PTHR10615:SF219">
    <property type="entry name" value="HISTONE ACETYLTRANSFERASE KAT5"/>
    <property type="match status" value="1"/>
</dbReference>
<keyword evidence="6" id="KW-0863">Zinc-finger</keyword>
<dbReference type="Pfam" id="PF17772">
    <property type="entry name" value="zf-MYST"/>
    <property type="match status" value="1"/>
</dbReference>
<dbReference type="PANTHER" id="PTHR10615">
    <property type="entry name" value="HISTONE ACETYLTRANSFERASE"/>
    <property type="match status" value="1"/>
</dbReference>
<keyword evidence="7" id="KW-0862">Zinc</keyword>
<dbReference type="InterPro" id="IPR036388">
    <property type="entry name" value="WH-like_DNA-bd_sf"/>
</dbReference>
<comment type="caution">
    <text evidence="16">The sequence shown here is derived from an EMBL/GenBank/DDBJ whole genome shotgun (WGS) entry which is preliminary data.</text>
</comment>
<evidence type="ECO:0000256" key="11">
    <source>
        <dbReference type="ARBA" id="ARBA00023242"/>
    </source>
</evidence>
<evidence type="ECO:0000256" key="2">
    <source>
        <dbReference type="ARBA" id="ARBA00010107"/>
    </source>
</evidence>